<dbReference type="Gene3D" id="3.60.15.10">
    <property type="entry name" value="Ribonuclease Z/Hydroxyacylglutathione hydrolase-like"/>
    <property type="match status" value="1"/>
</dbReference>
<feature type="domain" description="Flavodoxin-like" evidence="2">
    <location>
        <begin position="251"/>
        <end position="389"/>
    </location>
</feature>
<reference evidence="3 4" key="1">
    <citation type="submission" date="2011-04" db="EMBL/GenBank/DDBJ databases">
        <title>The complete genome of Thermodesulfobium narugense DSM 14796.</title>
        <authorList>
            <consortium name="US DOE Joint Genome Institute (JGI-PGF)"/>
            <person name="Lucas S."/>
            <person name="Han J."/>
            <person name="Lapidus A."/>
            <person name="Bruce D."/>
            <person name="Goodwin L."/>
            <person name="Pitluck S."/>
            <person name="Peters L."/>
            <person name="Kyrpides N."/>
            <person name="Mavromatis K."/>
            <person name="Pagani I."/>
            <person name="Ivanova N."/>
            <person name="Ovchinnikova G."/>
            <person name="Zhang X."/>
            <person name="Saunders L."/>
            <person name="Detter J.C."/>
            <person name="Tapia R."/>
            <person name="Han C."/>
            <person name="Land M."/>
            <person name="Hauser L."/>
            <person name="Markowitz V."/>
            <person name="Cheng J.-F."/>
            <person name="Hugenholtz P."/>
            <person name="Woyke T."/>
            <person name="Wu D."/>
            <person name="Spring S."/>
            <person name="Schroeder M."/>
            <person name="Brambilla E."/>
            <person name="Klenk H.-P."/>
            <person name="Eisen J.A."/>
        </authorList>
    </citation>
    <scope>NUCLEOTIDE SEQUENCE [LARGE SCALE GENOMIC DNA]</scope>
    <source>
        <strain evidence="3 4">DSM 14796</strain>
    </source>
</reference>
<dbReference type="KEGG" id="tnr:Thena_1762"/>
<name>M1E8U8_9BACT</name>
<dbReference type="SUPFAM" id="SSF52218">
    <property type="entry name" value="Flavoproteins"/>
    <property type="match status" value="1"/>
</dbReference>
<dbReference type="InterPro" id="IPR016440">
    <property type="entry name" value="Rubredoxin-O_OxRdtase"/>
</dbReference>
<dbReference type="HOGENOM" id="CLU_017490_0_0_9"/>
<protein>
    <submittedName>
        <fullName evidence="3">Flavodoxin/nitric oxide synthase</fullName>
    </submittedName>
</protein>
<dbReference type="GO" id="GO:0010181">
    <property type="term" value="F:FMN binding"/>
    <property type="evidence" value="ECO:0007669"/>
    <property type="project" value="InterPro"/>
</dbReference>
<dbReference type="STRING" id="747365.Thena_1762"/>
<dbReference type="PIRSF" id="PIRSF005243">
    <property type="entry name" value="ROO"/>
    <property type="match status" value="1"/>
</dbReference>
<dbReference type="GO" id="GO:0009055">
    <property type="term" value="F:electron transfer activity"/>
    <property type="evidence" value="ECO:0007669"/>
    <property type="project" value="InterPro"/>
</dbReference>
<dbReference type="InterPro" id="IPR036866">
    <property type="entry name" value="RibonucZ/Hydroxyglut_hydro"/>
</dbReference>
<gene>
    <name evidence="3" type="ORF">Thena_1762</name>
</gene>
<dbReference type="SMART" id="SM00849">
    <property type="entry name" value="Lactamase_B"/>
    <property type="match status" value="1"/>
</dbReference>
<dbReference type="EMBL" id="CP002690">
    <property type="protein sequence ID" value="AEE15368.1"/>
    <property type="molecule type" value="Genomic_DNA"/>
</dbReference>
<comment type="similarity">
    <text evidence="1">In the N-terminal section; belongs to the zinc metallo-hydrolase group 3 family.</text>
</comment>
<dbReference type="CDD" id="cd07709">
    <property type="entry name" value="flavodiiron_proteins_MBL-fold"/>
    <property type="match status" value="1"/>
</dbReference>
<dbReference type="InterPro" id="IPR008254">
    <property type="entry name" value="Flavodoxin/NO_synth"/>
</dbReference>
<evidence type="ECO:0000256" key="1">
    <source>
        <dbReference type="ARBA" id="ARBA00007121"/>
    </source>
</evidence>
<dbReference type="eggNOG" id="COG0426">
    <property type="taxonomic scope" value="Bacteria"/>
</dbReference>
<dbReference type="InterPro" id="IPR045761">
    <property type="entry name" value="ODP_dom"/>
</dbReference>
<dbReference type="PANTHER" id="PTHR43717:SF1">
    <property type="entry name" value="ANAEROBIC NITRIC OXIDE REDUCTASE FLAVORUBREDOXIN"/>
    <property type="match status" value="1"/>
</dbReference>
<evidence type="ECO:0000313" key="4">
    <source>
        <dbReference type="Proteomes" id="UP000011765"/>
    </source>
</evidence>
<dbReference type="PANTHER" id="PTHR43717">
    <property type="entry name" value="ANAEROBIC NITRIC OXIDE REDUCTASE FLAVORUBREDOXIN"/>
    <property type="match status" value="1"/>
</dbReference>
<accession>M1E8U8</accession>
<dbReference type="Gene3D" id="3.40.50.360">
    <property type="match status" value="1"/>
</dbReference>
<organism evidence="3 4">
    <name type="scientific">Thermodesulfobium narugense DSM 14796</name>
    <dbReference type="NCBI Taxonomy" id="747365"/>
    <lineage>
        <taxon>Bacteria</taxon>
        <taxon>Pseudomonadati</taxon>
        <taxon>Thermodesulfobiota</taxon>
        <taxon>Thermodesulfobiia</taxon>
        <taxon>Thermodesulfobiales</taxon>
        <taxon>Thermodesulfobiaceae</taxon>
        <taxon>Thermodesulfobium</taxon>
    </lineage>
</organism>
<dbReference type="AlphaFoldDB" id="M1E8U8"/>
<dbReference type="InterPro" id="IPR029039">
    <property type="entry name" value="Flavoprotein-like_sf"/>
</dbReference>
<evidence type="ECO:0000313" key="3">
    <source>
        <dbReference type="EMBL" id="AEE15368.1"/>
    </source>
</evidence>
<dbReference type="SUPFAM" id="SSF56281">
    <property type="entry name" value="Metallo-hydrolase/oxidoreductase"/>
    <property type="match status" value="1"/>
</dbReference>
<dbReference type="GO" id="GO:0046872">
    <property type="term" value="F:metal ion binding"/>
    <property type="evidence" value="ECO:0007669"/>
    <property type="project" value="InterPro"/>
</dbReference>
<dbReference type="InterPro" id="IPR001279">
    <property type="entry name" value="Metallo-B-lactamas"/>
</dbReference>
<proteinExistence type="inferred from homology"/>
<dbReference type="OrthoDB" id="9807946at2"/>
<dbReference type="RefSeq" id="WP_013757088.1">
    <property type="nucleotide sequence ID" value="NC_015499.1"/>
</dbReference>
<dbReference type="GO" id="GO:0016491">
    <property type="term" value="F:oxidoreductase activity"/>
    <property type="evidence" value="ECO:0007669"/>
    <property type="project" value="InterPro"/>
</dbReference>
<evidence type="ECO:0000259" key="2">
    <source>
        <dbReference type="PROSITE" id="PS50902"/>
    </source>
</evidence>
<dbReference type="Pfam" id="PF00258">
    <property type="entry name" value="Flavodoxin_1"/>
    <property type="match status" value="1"/>
</dbReference>
<dbReference type="Pfam" id="PF19583">
    <property type="entry name" value="ODP"/>
    <property type="match status" value="1"/>
</dbReference>
<dbReference type="PROSITE" id="PS50902">
    <property type="entry name" value="FLAVODOXIN_LIKE"/>
    <property type="match status" value="1"/>
</dbReference>
<keyword evidence="4" id="KW-1185">Reference proteome</keyword>
<dbReference type="Proteomes" id="UP000011765">
    <property type="component" value="Chromosome"/>
</dbReference>
<sequence length="391" mass="44711">MNCKLADSLYDVGALDWEIRDFHGVYTPQGSKYNSFLLLDEKIAIIDSVKECFGKETICKIKEIIKERDVDYLVSLHTEPDHAGSITEYFKEFKNIKLVCLEKNYEFIKNFLPDLDGSRVLVLKSGESLSLGEKTLVLKSLPMTHWPDTTSAYIPEKGWLFTSDFFGSLISISRPFYDQLQSDIYPFIRDYFAFLMRPFESLTKKALDYYKSLNPTMILPAHGPFYRRPEDIKYIFDVTEKLINDPTENKVIVVYTTMWHTTEKMAKLISEGAGCKNDCEVKVFDLREDPVSVIMGEIMTCKAFAIGSPTVYNGVFPNILPLLRLMRLLRLKGKRAVIFGSFGWSGGAVKEIEDAIKPLGVEVIEKIETRFSLKPEEIKKCLEVGKMLAEL</sequence>